<organism evidence="11 12">
    <name type="scientific">Camelliibacillus cellulosilyticus</name>
    <dbReference type="NCBI Taxonomy" id="2174486"/>
    <lineage>
        <taxon>Bacteria</taxon>
        <taxon>Bacillati</taxon>
        <taxon>Bacillota</taxon>
        <taxon>Bacilli</taxon>
        <taxon>Bacillales</taxon>
        <taxon>Sporolactobacillaceae</taxon>
        <taxon>Camelliibacillus</taxon>
    </lineage>
</organism>
<comment type="function">
    <text evidence="1 10">Role in flagellar biosynthesis.</text>
</comment>
<evidence type="ECO:0000256" key="8">
    <source>
        <dbReference type="ARBA" id="ARBA00023143"/>
    </source>
</evidence>
<evidence type="ECO:0000256" key="9">
    <source>
        <dbReference type="NCBIfam" id="TIGR01400"/>
    </source>
</evidence>
<keyword evidence="4 10" id="KW-1003">Cell membrane</keyword>
<evidence type="ECO:0000256" key="6">
    <source>
        <dbReference type="ARBA" id="ARBA00022989"/>
    </source>
</evidence>
<keyword evidence="11" id="KW-0969">Cilium</keyword>
<evidence type="ECO:0000256" key="10">
    <source>
        <dbReference type="RuleBase" id="RU362071"/>
    </source>
</evidence>
<dbReference type="NCBIfam" id="TIGR01400">
    <property type="entry name" value="fliR"/>
    <property type="match status" value="1"/>
</dbReference>
<dbReference type="PANTHER" id="PTHR30065">
    <property type="entry name" value="FLAGELLAR BIOSYNTHETIC PROTEIN FLIR"/>
    <property type="match status" value="1"/>
</dbReference>
<feature type="transmembrane region" description="Helical" evidence="10">
    <location>
        <begin position="7"/>
        <end position="32"/>
    </location>
</feature>
<accession>A0ABV9GJR9</accession>
<dbReference type="InterPro" id="IPR002010">
    <property type="entry name" value="T3SS_IM_R"/>
</dbReference>
<keyword evidence="11" id="KW-0966">Cell projection</keyword>
<dbReference type="EMBL" id="JBHSFW010000001">
    <property type="protein sequence ID" value="MFC4617358.1"/>
    <property type="molecule type" value="Genomic_DNA"/>
</dbReference>
<gene>
    <name evidence="11" type="primary">fliR</name>
    <name evidence="11" type="ORF">ACFO4N_01285</name>
</gene>
<keyword evidence="8 10" id="KW-0975">Bacterial flagellum</keyword>
<keyword evidence="5 10" id="KW-0812">Transmembrane</keyword>
<evidence type="ECO:0000256" key="4">
    <source>
        <dbReference type="ARBA" id="ARBA00022475"/>
    </source>
</evidence>
<keyword evidence="12" id="KW-1185">Reference proteome</keyword>
<evidence type="ECO:0000256" key="1">
    <source>
        <dbReference type="ARBA" id="ARBA00002578"/>
    </source>
</evidence>
<feature type="transmembrane region" description="Helical" evidence="10">
    <location>
        <begin position="176"/>
        <end position="201"/>
    </location>
</feature>
<evidence type="ECO:0000256" key="7">
    <source>
        <dbReference type="ARBA" id="ARBA00023136"/>
    </source>
</evidence>
<reference evidence="12" key="1">
    <citation type="journal article" date="2019" name="Int. J. Syst. Evol. Microbiol.">
        <title>The Global Catalogue of Microorganisms (GCM) 10K type strain sequencing project: providing services to taxonomists for standard genome sequencing and annotation.</title>
        <authorList>
            <consortium name="The Broad Institute Genomics Platform"/>
            <consortium name="The Broad Institute Genome Sequencing Center for Infectious Disease"/>
            <person name="Wu L."/>
            <person name="Ma J."/>
        </authorList>
    </citation>
    <scope>NUCLEOTIDE SEQUENCE [LARGE SCALE GENOMIC DNA]</scope>
    <source>
        <strain evidence="12">CGMCC 1.16306</strain>
    </source>
</reference>
<dbReference type="Proteomes" id="UP001596022">
    <property type="component" value="Unassembled WGS sequence"/>
</dbReference>
<feature type="transmembrane region" description="Helical" evidence="10">
    <location>
        <begin position="207"/>
        <end position="233"/>
    </location>
</feature>
<proteinExistence type="inferred from homology"/>
<feature type="transmembrane region" description="Helical" evidence="10">
    <location>
        <begin position="38"/>
        <end position="59"/>
    </location>
</feature>
<evidence type="ECO:0000256" key="5">
    <source>
        <dbReference type="ARBA" id="ARBA00022692"/>
    </source>
</evidence>
<keyword evidence="6 10" id="KW-1133">Transmembrane helix</keyword>
<protein>
    <recommendedName>
        <fullName evidence="3 9">Flagellar biosynthetic protein FliR</fullName>
    </recommendedName>
</protein>
<name>A0ABV9GJR9_9BACL</name>
<keyword evidence="7 10" id="KW-0472">Membrane</keyword>
<dbReference type="PANTHER" id="PTHR30065:SF1">
    <property type="entry name" value="SURFACE PRESENTATION OF ANTIGENS PROTEIN SPAR"/>
    <property type="match status" value="1"/>
</dbReference>
<feature type="transmembrane region" description="Helical" evidence="10">
    <location>
        <begin position="71"/>
        <end position="95"/>
    </location>
</feature>
<dbReference type="RefSeq" id="WP_376844405.1">
    <property type="nucleotide sequence ID" value="NZ_JBHSFW010000001.1"/>
</dbReference>
<evidence type="ECO:0000256" key="2">
    <source>
        <dbReference type="ARBA" id="ARBA00009772"/>
    </source>
</evidence>
<dbReference type="Pfam" id="PF01311">
    <property type="entry name" value="Bac_export_1"/>
    <property type="match status" value="1"/>
</dbReference>
<evidence type="ECO:0000256" key="3">
    <source>
        <dbReference type="ARBA" id="ARBA00021717"/>
    </source>
</evidence>
<comment type="caution">
    <text evidence="11">The sequence shown here is derived from an EMBL/GenBank/DDBJ whole genome shotgun (WGS) entry which is preliminary data.</text>
</comment>
<evidence type="ECO:0000313" key="12">
    <source>
        <dbReference type="Proteomes" id="UP001596022"/>
    </source>
</evidence>
<evidence type="ECO:0000313" key="11">
    <source>
        <dbReference type="EMBL" id="MFC4617358.1"/>
    </source>
</evidence>
<feature type="transmembrane region" description="Helical" evidence="10">
    <location>
        <begin position="115"/>
        <end position="133"/>
    </location>
</feature>
<sequence>MNVLNDFPAYLLVLVRMTCFLMTAPVFSYRAIPTRFKVGLAAVFSLLITITLSGNAIKINGDYSLLLMKEAVVGLAIGFVGALLLYALQVAGAFIDLQMGFAMANLIDPGSGMQTPITGQFFYIIMVVFFFSVDAHHMFLNGIYYSFQLIPLSQLTVPMTDGQTVHMIIELFVKMFAIALQMALPIVACLFLVDVAVGLVARTVPQINVFVVGLPLKIGVGLLILFIAAPLYVMLIRELFDWSAEGMKNFMTWLGSP</sequence>
<comment type="similarity">
    <text evidence="2 10">Belongs to the FliR/MopE/SpaR family.</text>
</comment>
<dbReference type="InterPro" id="IPR006303">
    <property type="entry name" value="FliR"/>
</dbReference>
<dbReference type="PRINTS" id="PR00953">
    <property type="entry name" value="TYPE3IMRPROT"/>
</dbReference>
<keyword evidence="11" id="KW-0282">Flagellum</keyword>
<comment type="subcellular location">
    <subcellularLocation>
        <location evidence="10">Cell membrane</location>
        <topology evidence="10">Multi-pass membrane protein</topology>
    </subcellularLocation>
    <subcellularLocation>
        <location evidence="10">Bacterial flagellum basal body</location>
    </subcellularLocation>
</comment>